<protein>
    <submittedName>
        <fullName evidence="4">Glycosyltransferase family 8 protein</fullName>
    </submittedName>
</protein>
<dbReference type="GO" id="GO:0046872">
    <property type="term" value="F:metal ion binding"/>
    <property type="evidence" value="ECO:0007669"/>
    <property type="project" value="UniProtKB-KW"/>
</dbReference>
<dbReference type="Pfam" id="PF01501">
    <property type="entry name" value="Glyco_transf_8"/>
    <property type="match status" value="1"/>
</dbReference>
<dbReference type="InterPro" id="IPR029044">
    <property type="entry name" value="Nucleotide-diphossugar_trans"/>
</dbReference>
<name>A0A3P2RCR6_WEIVI</name>
<evidence type="ECO:0000256" key="1">
    <source>
        <dbReference type="ARBA" id="ARBA00022676"/>
    </source>
</evidence>
<evidence type="ECO:0000313" key="4">
    <source>
        <dbReference type="EMBL" id="RRG18374.1"/>
    </source>
</evidence>
<dbReference type="Gene3D" id="3.90.550.10">
    <property type="entry name" value="Spore Coat Polysaccharide Biosynthesis Protein SpsA, Chain A"/>
    <property type="match status" value="1"/>
</dbReference>
<dbReference type="InterPro" id="IPR002495">
    <property type="entry name" value="Glyco_trans_8"/>
</dbReference>
<evidence type="ECO:0000256" key="2">
    <source>
        <dbReference type="ARBA" id="ARBA00022679"/>
    </source>
</evidence>
<keyword evidence="1" id="KW-0328">Glycosyltransferase</keyword>
<dbReference type="PANTHER" id="PTHR13778">
    <property type="entry name" value="GLYCOSYLTRANSFERASE 8 DOMAIN-CONTAINING PROTEIN"/>
    <property type="match status" value="1"/>
</dbReference>
<dbReference type="Proteomes" id="UP000275836">
    <property type="component" value="Unassembled WGS sequence"/>
</dbReference>
<dbReference type="AlphaFoldDB" id="A0A3P2RCR6"/>
<gene>
    <name evidence="4" type="ORF">D3P96_03560</name>
</gene>
<evidence type="ECO:0000313" key="5">
    <source>
        <dbReference type="Proteomes" id="UP000275836"/>
    </source>
</evidence>
<evidence type="ECO:0000256" key="3">
    <source>
        <dbReference type="ARBA" id="ARBA00022723"/>
    </source>
</evidence>
<comment type="caution">
    <text evidence="4">The sequence shown here is derived from an EMBL/GenBank/DDBJ whole genome shotgun (WGS) entry which is preliminary data.</text>
</comment>
<keyword evidence="3" id="KW-0479">Metal-binding</keyword>
<dbReference type="InterPro" id="IPR050748">
    <property type="entry name" value="Glycosyltrans_8_dom-fam"/>
</dbReference>
<reference evidence="4 5" key="1">
    <citation type="submission" date="2018-10" db="EMBL/GenBank/DDBJ databases">
        <title>Draft genome sequence of Weissella viridescens UCO-SMC3.</title>
        <authorList>
            <person name="Garcia-Cancino A."/>
            <person name="Espinoza-Monje M."/>
            <person name="Albarracin L."/>
            <person name="Garcia-Castillo V."/>
            <person name="Campos-Martin J."/>
            <person name="Nakano Y."/>
            <person name="Guitierrez-Zamorano C."/>
            <person name="Ikeda-Ohtsubo W."/>
            <person name="Morita H."/>
            <person name="Kitazawa H."/>
            <person name="Villena J."/>
        </authorList>
    </citation>
    <scope>NUCLEOTIDE SEQUENCE [LARGE SCALE GENOMIC DNA]</scope>
    <source>
        <strain evidence="4 5">UCO-SMC3</strain>
    </source>
</reference>
<dbReference type="CDD" id="cd04194">
    <property type="entry name" value="GT8_A4GalT_like"/>
    <property type="match status" value="1"/>
</dbReference>
<accession>A0A3P2RCR6</accession>
<keyword evidence="2 4" id="KW-0808">Transferase</keyword>
<dbReference type="EMBL" id="RHGY01000002">
    <property type="protein sequence ID" value="RRG18374.1"/>
    <property type="molecule type" value="Genomic_DNA"/>
</dbReference>
<dbReference type="SUPFAM" id="SSF53448">
    <property type="entry name" value="Nucleotide-diphospho-sugar transferases"/>
    <property type="match status" value="1"/>
</dbReference>
<sequence>MNEAKMDINLLFSIDENFTTQLMTTVYSIYANSQSDNHYHVYIVQEEPLKTAKQLNAFFDRYDIDYHPIVIDKHDFSKAPVSKRYPKSIYFRLLAHEYLPTDLDKILYLDADILCLNDMTPFYETDLTGYLYAASMHADALNLTSTVNKIRLDTDLDNYYNSGVLLMNLALIREKVHPSDIFKFIDEYKNFLLLPDQDVLNKLYGDDIMPVPDNYYNYDVRKDLTYQIVSDGEYTPSWVAENTVFLHYCGKNKPWQAKNPNDKYNFIYKHYMHLTLDDNK</sequence>
<dbReference type="PANTHER" id="PTHR13778:SF47">
    <property type="entry name" value="LIPOPOLYSACCHARIDE 1,3-GALACTOSYLTRANSFERASE"/>
    <property type="match status" value="1"/>
</dbReference>
<dbReference type="OrthoDB" id="5672604at2"/>
<organism evidence="4 5">
    <name type="scientific">Weissella viridescens</name>
    <name type="common">Lactobacillus viridescens</name>
    <dbReference type="NCBI Taxonomy" id="1629"/>
    <lineage>
        <taxon>Bacteria</taxon>
        <taxon>Bacillati</taxon>
        <taxon>Bacillota</taxon>
        <taxon>Bacilli</taxon>
        <taxon>Lactobacillales</taxon>
        <taxon>Lactobacillaceae</taxon>
        <taxon>Weissella</taxon>
    </lineage>
</organism>
<proteinExistence type="predicted"/>
<dbReference type="GO" id="GO:0016757">
    <property type="term" value="F:glycosyltransferase activity"/>
    <property type="evidence" value="ECO:0007669"/>
    <property type="project" value="UniProtKB-KW"/>
</dbReference>